<gene>
    <name evidence="3" type="primary">rpsP</name>
    <name evidence="6" type="ORF">N7E81_06595</name>
</gene>
<dbReference type="InterPro" id="IPR023803">
    <property type="entry name" value="Ribosomal_bS16_dom_sf"/>
</dbReference>
<reference evidence="6" key="1">
    <citation type="submission" date="2022-10" db="EMBL/GenBank/DDBJ databases">
        <title>Comparative genomics and taxonomic characterization of three novel marine species of genus Reichenbachiella exhibiting antioxidant and polysaccharide degradation activities.</title>
        <authorList>
            <person name="Muhammad N."/>
            <person name="Lee Y.-J."/>
            <person name="Ko J."/>
            <person name="Kim S.-G."/>
        </authorList>
    </citation>
    <scope>NUCLEOTIDE SEQUENCE</scope>
    <source>
        <strain evidence="6">Wsw4-B4</strain>
    </source>
</reference>
<evidence type="ECO:0000256" key="3">
    <source>
        <dbReference type="HAMAP-Rule" id="MF_00385"/>
    </source>
</evidence>
<feature type="compositionally biased region" description="Basic and acidic residues" evidence="5">
    <location>
        <begin position="188"/>
        <end position="197"/>
    </location>
</feature>
<evidence type="ECO:0000256" key="4">
    <source>
        <dbReference type="SAM" id="Coils"/>
    </source>
</evidence>
<evidence type="ECO:0000256" key="5">
    <source>
        <dbReference type="SAM" id="MobiDB-lite"/>
    </source>
</evidence>
<keyword evidence="2 3" id="KW-0687">Ribonucleoprotein</keyword>
<dbReference type="Gene3D" id="3.30.1320.10">
    <property type="match status" value="1"/>
</dbReference>
<keyword evidence="1 3" id="KW-0689">Ribosomal protein</keyword>
<comment type="similarity">
    <text evidence="3">Belongs to the bacterial ribosomal protein bS16 family.</text>
</comment>
<dbReference type="NCBIfam" id="TIGR00002">
    <property type="entry name" value="S16"/>
    <property type="match status" value="1"/>
</dbReference>
<dbReference type="Proteomes" id="UP001062165">
    <property type="component" value="Chromosome"/>
</dbReference>
<dbReference type="PROSITE" id="PS00732">
    <property type="entry name" value="RIBOSOMAL_S16"/>
    <property type="match status" value="1"/>
</dbReference>
<dbReference type="PANTHER" id="PTHR12919">
    <property type="entry name" value="30S RIBOSOMAL PROTEIN S16"/>
    <property type="match status" value="1"/>
</dbReference>
<protein>
    <recommendedName>
        <fullName evidence="3">Small ribosomal subunit protein bS16</fullName>
    </recommendedName>
</protein>
<dbReference type="InterPro" id="IPR000307">
    <property type="entry name" value="Ribosomal_bS16"/>
</dbReference>
<dbReference type="SUPFAM" id="SSF54565">
    <property type="entry name" value="Ribosomal protein S16"/>
    <property type="match status" value="1"/>
</dbReference>
<evidence type="ECO:0000313" key="6">
    <source>
        <dbReference type="EMBL" id="UXX80767.1"/>
    </source>
</evidence>
<keyword evidence="4" id="KW-0175">Coiled coil</keyword>
<feature type="region of interest" description="Disordered" evidence="5">
    <location>
        <begin position="158"/>
        <end position="217"/>
    </location>
</feature>
<dbReference type="InterPro" id="IPR020592">
    <property type="entry name" value="Ribosomal_bS16_CS"/>
</dbReference>
<sequence length="217" mass="23465">MAVKIRLARRGRKKQAIYDVVVADARAPRDGRFIEKLGSYNPNSNPAFISIDEEKALAWVMNGAQPTDTARAILSHRGVMYKKHLQVGVNKGAITQEDADKKYEAWLQEKDSKVQGKVDSLAKEKDAANKSRLEAEAKVNSARAEELAKKRLAIEEAEAATKAEASAEEAPVAEETPAAEAEAPAAEAKVEETKEEAPAAAEAPAEEASKKEDKAAE</sequence>
<keyword evidence="7" id="KW-1185">Reference proteome</keyword>
<evidence type="ECO:0000256" key="1">
    <source>
        <dbReference type="ARBA" id="ARBA00022980"/>
    </source>
</evidence>
<dbReference type="RefSeq" id="WP_263052496.1">
    <property type="nucleotide sequence ID" value="NZ_CP106735.1"/>
</dbReference>
<feature type="coiled-coil region" evidence="4">
    <location>
        <begin position="118"/>
        <end position="150"/>
    </location>
</feature>
<feature type="compositionally biased region" description="Basic and acidic residues" evidence="5">
    <location>
        <begin position="207"/>
        <end position="217"/>
    </location>
</feature>
<dbReference type="GO" id="GO:0005840">
    <property type="term" value="C:ribosome"/>
    <property type="evidence" value="ECO:0007669"/>
    <property type="project" value="UniProtKB-KW"/>
</dbReference>
<dbReference type="HAMAP" id="MF_00385">
    <property type="entry name" value="Ribosomal_bS16"/>
    <property type="match status" value="1"/>
</dbReference>
<name>A0ABY6D3N3_9BACT</name>
<evidence type="ECO:0000256" key="2">
    <source>
        <dbReference type="ARBA" id="ARBA00023274"/>
    </source>
</evidence>
<organism evidence="6 7">
    <name type="scientific">Reichenbachiella carrageenanivorans</name>
    <dbReference type="NCBI Taxonomy" id="2979869"/>
    <lineage>
        <taxon>Bacteria</taxon>
        <taxon>Pseudomonadati</taxon>
        <taxon>Bacteroidota</taxon>
        <taxon>Cytophagia</taxon>
        <taxon>Cytophagales</taxon>
        <taxon>Reichenbachiellaceae</taxon>
        <taxon>Reichenbachiella</taxon>
    </lineage>
</organism>
<evidence type="ECO:0000313" key="7">
    <source>
        <dbReference type="Proteomes" id="UP001062165"/>
    </source>
</evidence>
<dbReference type="Pfam" id="PF00886">
    <property type="entry name" value="Ribosomal_S16"/>
    <property type="match status" value="1"/>
</dbReference>
<dbReference type="PANTHER" id="PTHR12919:SF20">
    <property type="entry name" value="SMALL RIBOSOMAL SUBUNIT PROTEIN BS16M"/>
    <property type="match status" value="1"/>
</dbReference>
<accession>A0ABY6D3N3</accession>
<dbReference type="NCBIfam" id="NF011094">
    <property type="entry name" value="PRK14521.1"/>
    <property type="match status" value="1"/>
</dbReference>
<proteinExistence type="inferred from homology"/>
<feature type="compositionally biased region" description="Low complexity" evidence="5">
    <location>
        <begin position="160"/>
        <end position="187"/>
    </location>
</feature>
<dbReference type="EMBL" id="CP106735">
    <property type="protein sequence ID" value="UXX80767.1"/>
    <property type="molecule type" value="Genomic_DNA"/>
</dbReference>